<protein>
    <recommendedName>
        <fullName evidence="3">DUF262 domain-containing protein</fullName>
    </recommendedName>
</protein>
<keyword evidence="2" id="KW-1185">Reference proteome</keyword>
<evidence type="ECO:0000313" key="1">
    <source>
        <dbReference type="EMBL" id="QOW00169.1"/>
    </source>
</evidence>
<accession>A0A7M2XQQ5</accession>
<proteinExistence type="predicted"/>
<dbReference type="EMBL" id="CP063450">
    <property type="protein sequence ID" value="QOW00169.1"/>
    <property type="molecule type" value="Genomic_DNA"/>
</dbReference>
<sequence length="61" mass="7068">MSPIQTHSYTIVNALQSAFYRIPDYQREYVWTATEATQLLEGLLHDPVTDSVTQPVWLVWS</sequence>
<organism evidence="1 2">
    <name type="scientific">Rhodococcus pyridinivorans</name>
    <dbReference type="NCBI Taxonomy" id="103816"/>
    <lineage>
        <taxon>Bacteria</taxon>
        <taxon>Bacillati</taxon>
        <taxon>Actinomycetota</taxon>
        <taxon>Actinomycetes</taxon>
        <taxon>Mycobacteriales</taxon>
        <taxon>Nocardiaceae</taxon>
        <taxon>Rhodococcus</taxon>
    </lineage>
</organism>
<evidence type="ECO:0008006" key="3">
    <source>
        <dbReference type="Google" id="ProtNLM"/>
    </source>
</evidence>
<dbReference type="RefSeq" id="WP_193903465.1">
    <property type="nucleotide sequence ID" value="NZ_CP063450.1"/>
</dbReference>
<reference evidence="1 2" key="1">
    <citation type="submission" date="2020-10" db="EMBL/GenBank/DDBJ databases">
        <title>Whole genome sequence of oil-degrading bacteria Rhodococcus pyridinivorans strain 5Ap.</title>
        <authorList>
            <person name="Akhremchuk A.E."/>
            <person name="Valentovich L.N."/>
            <person name="Charniauskaya M.I."/>
            <person name="Bukliarevich H.A."/>
            <person name="Titok M.A."/>
        </authorList>
    </citation>
    <scope>NUCLEOTIDE SEQUENCE [LARGE SCALE GENOMIC DNA]</scope>
    <source>
        <strain evidence="1 2">5Ap</strain>
    </source>
</reference>
<evidence type="ECO:0000313" key="2">
    <source>
        <dbReference type="Proteomes" id="UP000593818"/>
    </source>
</evidence>
<dbReference type="AlphaFoldDB" id="A0A7M2XQQ5"/>
<gene>
    <name evidence="1" type="ORF">INP59_07415</name>
</gene>
<dbReference type="Proteomes" id="UP000593818">
    <property type="component" value="Chromosome"/>
</dbReference>
<name>A0A7M2XQQ5_9NOCA</name>